<dbReference type="GeneID" id="25291231"/>
<dbReference type="Proteomes" id="UP000053617">
    <property type="component" value="Unassembled WGS sequence"/>
</dbReference>
<gene>
    <name evidence="2" type="ORF">Z518_03160</name>
</gene>
<dbReference type="AlphaFoldDB" id="A0A0D2IRD7"/>
<name>A0A0D2IRD7_9EURO</name>
<proteinExistence type="predicted"/>
<evidence type="ECO:0000313" key="3">
    <source>
        <dbReference type="Proteomes" id="UP000053617"/>
    </source>
</evidence>
<feature type="region of interest" description="Disordered" evidence="1">
    <location>
        <begin position="45"/>
        <end position="96"/>
    </location>
</feature>
<organism evidence="2 3">
    <name type="scientific">Rhinocladiella mackenziei CBS 650.93</name>
    <dbReference type="NCBI Taxonomy" id="1442369"/>
    <lineage>
        <taxon>Eukaryota</taxon>
        <taxon>Fungi</taxon>
        <taxon>Dikarya</taxon>
        <taxon>Ascomycota</taxon>
        <taxon>Pezizomycotina</taxon>
        <taxon>Eurotiomycetes</taxon>
        <taxon>Chaetothyriomycetidae</taxon>
        <taxon>Chaetothyriales</taxon>
        <taxon>Herpotrichiellaceae</taxon>
        <taxon>Rhinocladiella</taxon>
    </lineage>
</organism>
<dbReference type="VEuPathDB" id="FungiDB:Z518_03160"/>
<feature type="compositionally biased region" description="Basic and acidic residues" evidence="1">
    <location>
        <begin position="75"/>
        <end position="85"/>
    </location>
</feature>
<reference evidence="2 3" key="1">
    <citation type="submission" date="2015-01" db="EMBL/GenBank/DDBJ databases">
        <title>The Genome Sequence of Rhinocladiella mackenzie CBS 650.93.</title>
        <authorList>
            <consortium name="The Broad Institute Genomics Platform"/>
            <person name="Cuomo C."/>
            <person name="de Hoog S."/>
            <person name="Gorbushina A."/>
            <person name="Stielow B."/>
            <person name="Teixiera M."/>
            <person name="Abouelleil A."/>
            <person name="Chapman S.B."/>
            <person name="Priest M."/>
            <person name="Young S.K."/>
            <person name="Wortman J."/>
            <person name="Nusbaum C."/>
            <person name="Birren B."/>
        </authorList>
    </citation>
    <scope>NUCLEOTIDE SEQUENCE [LARGE SCALE GENOMIC DNA]</scope>
    <source>
        <strain evidence="2 3">CBS 650.93</strain>
    </source>
</reference>
<dbReference type="EMBL" id="KN847476">
    <property type="protein sequence ID" value="KIX08504.1"/>
    <property type="molecule type" value="Genomic_DNA"/>
</dbReference>
<accession>A0A0D2IRD7</accession>
<feature type="compositionally biased region" description="Pro residues" evidence="1">
    <location>
        <begin position="86"/>
        <end position="96"/>
    </location>
</feature>
<protein>
    <submittedName>
        <fullName evidence="2">Uncharacterized protein</fullName>
    </submittedName>
</protein>
<dbReference type="HOGENOM" id="CLU_2360887_0_0_1"/>
<feature type="compositionally biased region" description="Basic and acidic residues" evidence="1">
    <location>
        <begin position="49"/>
        <end position="65"/>
    </location>
</feature>
<evidence type="ECO:0000313" key="2">
    <source>
        <dbReference type="EMBL" id="KIX08504.1"/>
    </source>
</evidence>
<keyword evidence="3" id="KW-1185">Reference proteome</keyword>
<evidence type="ECO:0000256" key="1">
    <source>
        <dbReference type="SAM" id="MobiDB-lite"/>
    </source>
</evidence>
<sequence length="96" mass="10540">MFVQTRTSFSFVITPTQVEPRPPQTPPLDQSQEFLSVNDTSAILGDNGCDVKSHDFGIAKPDPTKPKTPTPDQPRGNRLDFDPIRPETPPLGQPQG</sequence>
<dbReference type="RefSeq" id="XP_013275640.1">
    <property type="nucleotide sequence ID" value="XM_013420186.1"/>
</dbReference>